<evidence type="ECO:0000313" key="4">
    <source>
        <dbReference type="Proteomes" id="UP000010552"/>
    </source>
</evidence>
<dbReference type="InParanoid" id="L5JZN5"/>
<dbReference type="InterPro" id="IPR038807">
    <property type="entry name" value="CCDC150"/>
</dbReference>
<organism evidence="3 4">
    <name type="scientific">Pteropus alecto</name>
    <name type="common">Black flying fox</name>
    <dbReference type="NCBI Taxonomy" id="9402"/>
    <lineage>
        <taxon>Eukaryota</taxon>
        <taxon>Metazoa</taxon>
        <taxon>Chordata</taxon>
        <taxon>Craniata</taxon>
        <taxon>Vertebrata</taxon>
        <taxon>Euteleostomi</taxon>
        <taxon>Mammalia</taxon>
        <taxon>Eutheria</taxon>
        <taxon>Laurasiatheria</taxon>
        <taxon>Chiroptera</taxon>
        <taxon>Yinpterochiroptera</taxon>
        <taxon>Pteropodoidea</taxon>
        <taxon>Pteropodidae</taxon>
        <taxon>Pteropodinae</taxon>
        <taxon>Pteropus</taxon>
    </lineage>
</organism>
<dbReference type="FunCoup" id="L5JZN5">
    <property type="interactions" value="171"/>
</dbReference>
<dbReference type="PANTHER" id="PTHR35352:SF1">
    <property type="entry name" value="COILED-COIL DOMAIN-CONTAINING PROTEIN 150"/>
    <property type="match status" value="1"/>
</dbReference>
<accession>L5JZN5</accession>
<dbReference type="PANTHER" id="PTHR35352">
    <property type="entry name" value="COILED-COIL DOMAIN-CONTAINING PROTEIN 150"/>
    <property type="match status" value="1"/>
</dbReference>
<dbReference type="EMBL" id="KB031068">
    <property type="protein sequence ID" value="ELK04805.1"/>
    <property type="molecule type" value="Genomic_DNA"/>
</dbReference>
<sequence length="1160" mass="134231">MDCGVRLPGPGRVIREKRSGAQGRESAAQIRPPSSLTGSLVSPSGLQDPDLWHWKPEKPFGNEALPGTQGLSLVLTMLFVPLNPATSFNTTLIAAVGPGDHLQRLGTEVVPTCTTWEVHVETAMSRPVVSPTHINATASETFTVLQQKMRIVEEQTSSLRDDLIMLDFGDERSQFETPKCLEEPANQNIISPIQREIICSGKSDILWKNCEFLVNRMCHLESLIQSLKMNIFRLQTEKDLNPQKTAFLKDRLNTIQDEHSKDLKLLHLEVMNLRQQLRDVKEGEDKAQDEVQRLTATLEIASETKKNVAIVEEELKTTKRKMNLKIEELRRQLSQEQYLRESLEKSGSTMLLRIQEMGSTVEVERKQVQSLQQNCIALRSTIQNTQELLAQEQQKKEELETAISQLKSDLITRDDLISKLVEENKNIQMSFNKEHEENAYLRSEIISLREVSEKAQRKCSKLNNMLQTVSMENAKIIANHQAILQVEQKMMTQRFQEENLLLDAAHASITSELQTVQNEKTQLQAHLDHLILKNNQFIQKAQDAEKRTAVQKELLQSTIARLKGELEASIQEKMSLLEEKERLQRQEDINALTQSLQTLEEKNKHLADQITSLELQQETSDYHGLAQQQVETVLGKITESKNKLAYEKGKLQIKVKQLEEQLHYFTETCSQNDHLHKLNKALEGKYTQVKSILEKNEEELSRAVKCRDAALKESQKLKGDLEALEDRENKKARHQSFLKVCYWAEVGNFQRQLAEAKEDNCKVTIMLENVLASHSKMQGALEKVQIELGRRDSEIAGLKKERALNQQRVQKLEAEVDQWQARVLVVDAQHNSEMEPLQKALDVAREDNRKLAMSLEQALQTNNHLQTKLDHVQEKLENKELERQNLETFKERMTEESKMEAELHAERIEALRKQFQTERDAAKKATQREVAELKKALDEANFRSVEVSRTNRELRQKLTELEKLLNSSKEKIKTQKAQIRLHMSAKANNTQNIERMKVSLSIQKFVSEMTNLQKEMQLLAKSQYDTSARNKQQELRLEAERKIRQELENRCQELEETVRHLKKCKEATENKLKEASVESEQITANLEEAHRWFKCRFDGLQLELTKNRLQRLPRENTWREEDEEDKRHDVMPNQSVLHRWESKQNIRLAPKKYHADLERK</sequence>
<keyword evidence="1" id="KW-0175">Coiled coil</keyword>
<feature type="coiled-coil region" evidence="1">
    <location>
        <begin position="1029"/>
        <end position="1085"/>
    </location>
</feature>
<feature type="coiled-coil region" evidence="1">
    <location>
        <begin position="795"/>
        <end position="829"/>
    </location>
</feature>
<feature type="region of interest" description="Disordered" evidence="2">
    <location>
        <begin position="1"/>
        <end position="48"/>
    </location>
</feature>
<evidence type="ECO:0000256" key="2">
    <source>
        <dbReference type="SAM" id="MobiDB-lite"/>
    </source>
</evidence>
<feature type="coiled-coil region" evidence="1">
    <location>
        <begin position="270"/>
        <end position="409"/>
    </location>
</feature>
<evidence type="ECO:0000256" key="1">
    <source>
        <dbReference type="SAM" id="Coils"/>
    </source>
</evidence>
<dbReference type="eggNOG" id="ENOG502QRGC">
    <property type="taxonomic scope" value="Eukaryota"/>
</dbReference>
<dbReference type="Gene3D" id="1.20.5.1160">
    <property type="entry name" value="Vasodilator-stimulated phosphoprotein"/>
    <property type="match status" value="1"/>
</dbReference>
<dbReference type="Proteomes" id="UP000010552">
    <property type="component" value="Unassembled WGS sequence"/>
</dbReference>
<feature type="compositionally biased region" description="Polar residues" evidence="2">
    <location>
        <begin position="32"/>
        <end position="45"/>
    </location>
</feature>
<dbReference type="STRING" id="9402.L5JZN5"/>
<evidence type="ECO:0000313" key="3">
    <source>
        <dbReference type="EMBL" id="ELK04805.1"/>
    </source>
</evidence>
<dbReference type="AlphaFoldDB" id="L5JZN5"/>
<protein>
    <submittedName>
        <fullName evidence="3">Coiled-coil domain-containing protein 150</fullName>
    </submittedName>
</protein>
<feature type="coiled-coil region" evidence="1">
    <location>
        <begin position="855"/>
        <end position="978"/>
    </location>
</feature>
<proteinExistence type="predicted"/>
<feature type="coiled-coil region" evidence="1">
    <location>
        <begin position="513"/>
        <end position="616"/>
    </location>
</feature>
<reference evidence="4" key="1">
    <citation type="journal article" date="2013" name="Science">
        <title>Comparative analysis of bat genomes provides insight into the evolution of flight and immunity.</title>
        <authorList>
            <person name="Zhang G."/>
            <person name="Cowled C."/>
            <person name="Shi Z."/>
            <person name="Huang Z."/>
            <person name="Bishop-Lilly K.A."/>
            <person name="Fang X."/>
            <person name="Wynne J.W."/>
            <person name="Xiong Z."/>
            <person name="Baker M.L."/>
            <person name="Zhao W."/>
            <person name="Tachedjian M."/>
            <person name="Zhu Y."/>
            <person name="Zhou P."/>
            <person name="Jiang X."/>
            <person name="Ng J."/>
            <person name="Yang L."/>
            <person name="Wu L."/>
            <person name="Xiao J."/>
            <person name="Feng Y."/>
            <person name="Chen Y."/>
            <person name="Sun X."/>
            <person name="Zhang Y."/>
            <person name="Marsh G.A."/>
            <person name="Crameri G."/>
            <person name="Broder C.C."/>
            <person name="Frey K.G."/>
            <person name="Wang L.F."/>
            <person name="Wang J."/>
        </authorList>
    </citation>
    <scope>NUCLEOTIDE SEQUENCE [LARGE SCALE GENOMIC DNA]</scope>
</reference>
<name>L5JZN5_PTEAL</name>
<gene>
    <name evidence="3" type="ORF">PAL_GLEAN10026084</name>
</gene>
<keyword evidence="4" id="KW-1185">Reference proteome</keyword>
<feature type="coiled-coil region" evidence="1">
    <location>
        <begin position="641"/>
        <end position="727"/>
    </location>
</feature>